<dbReference type="EMBL" id="BDIP01003042">
    <property type="protein sequence ID" value="GIQ87190.1"/>
    <property type="molecule type" value="Genomic_DNA"/>
</dbReference>
<dbReference type="AlphaFoldDB" id="A0A9K3D3Y5"/>
<name>A0A9K3D3Y5_9EUKA</name>
<dbReference type="Proteomes" id="UP000265618">
    <property type="component" value="Unassembled WGS sequence"/>
</dbReference>
<evidence type="ECO:0000313" key="1">
    <source>
        <dbReference type="EMBL" id="GIQ87190.1"/>
    </source>
</evidence>
<comment type="caution">
    <text evidence="1">The sequence shown here is derived from an EMBL/GenBank/DDBJ whole genome shotgun (WGS) entry which is preliminary data.</text>
</comment>
<accession>A0A9K3D3Y5</accession>
<evidence type="ECO:0000313" key="2">
    <source>
        <dbReference type="Proteomes" id="UP000265618"/>
    </source>
</evidence>
<sequence>MTLIDRVSWESTQGEPLSLEGYADMPILVTCILNPSTLLVITEWEDVVVETMASECVSVERVEDPKFRTLSGCGLVAIGGGRALAIGVQREEESPSCYLMSLTDGVLTETPLETPFEVTFGTAR</sequence>
<organism evidence="1 2">
    <name type="scientific">Kipferlia bialata</name>
    <dbReference type="NCBI Taxonomy" id="797122"/>
    <lineage>
        <taxon>Eukaryota</taxon>
        <taxon>Metamonada</taxon>
        <taxon>Carpediemonas-like organisms</taxon>
        <taxon>Kipferlia</taxon>
    </lineage>
</organism>
<protein>
    <submittedName>
        <fullName evidence="1">Uncharacterized protein</fullName>
    </submittedName>
</protein>
<keyword evidence="2" id="KW-1185">Reference proteome</keyword>
<reference evidence="1 2" key="1">
    <citation type="journal article" date="2018" name="PLoS ONE">
        <title>The draft genome of Kipferlia bialata reveals reductive genome evolution in fornicate parasites.</title>
        <authorList>
            <person name="Tanifuji G."/>
            <person name="Takabayashi S."/>
            <person name="Kume K."/>
            <person name="Takagi M."/>
            <person name="Nakayama T."/>
            <person name="Kamikawa R."/>
            <person name="Inagaki Y."/>
            <person name="Hashimoto T."/>
        </authorList>
    </citation>
    <scope>NUCLEOTIDE SEQUENCE [LARGE SCALE GENOMIC DNA]</scope>
    <source>
        <strain evidence="1">NY0173</strain>
    </source>
</reference>
<gene>
    <name evidence="1" type="ORF">KIPB_009184</name>
</gene>
<proteinExistence type="predicted"/>